<protein>
    <submittedName>
        <fullName evidence="2">Uncharacterized protein</fullName>
    </submittedName>
</protein>
<evidence type="ECO:0000256" key="1">
    <source>
        <dbReference type="SAM" id="Phobius"/>
    </source>
</evidence>
<keyword evidence="3" id="KW-1185">Reference proteome</keyword>
<dbReference type="OrthoDB" id="274512at2"/>
<keyword evidence="1" id="KW-0472">Membrane</keyword>
<name>A0A517ZQZ4_9PLAN</name>
<sequence length="130" mass="14796">MRIVLTLLTILWASPWSLLGIFAGLLGLLTGGRARRVGMALEFHGGAVTWFLRHCPNSPMAMTMGHTILGLTDAALDITRDHEWVHVRQYARWGPLFIPAYLYFSTVLWFQGKDPYRDNPFEREAYGDTD</sequence>
<feature type="transmembrane region" description="Helical" evidence="1">
    <location>
        <begin position="6"/>
        <end position="29"/>
    </location>
</feature>
<evidence type="ECO:0000313" key="2">
    <source>
        <dbReference type="EMBL" id="QDU44906.1"/>
    </source>
</evidence>
<dbReference type="AlphaFoldDB" id="A0A517ZQZ4"/>
<dbReference type="RefSeq" id="WP_145377191.1">
    <property type="nucleotide sequence ID" value="NZ_CP036270.1"/>
</dbReference>
<dbReference type="EMBL" id="CP036276">
    <property type="protein sequence ID" value="QDU44906.1"/>
    <property type="molecule type" value="Genomic_DNA"/>
</dbReference>
<gene>
    <name evidence="2" type="ORF">Mal52_33920</name>
</gene>
<proteinExistence type="predicted"/>
<dbReference type="KEGG" id="sdyn:Mal52_33920"/>
<organism evidence="2 3">
    <name type="scientific">Symmachiella dynata</name>
    <dbReference type="NCBI Taxonomy" id="2527995"/>
    <lineage>
        <taxon>Bacteria</taxon>
        <taxon>Pseudomonadati</taxon>
        <taxon>Planctomycetota</taxon>
        <taxon>Planctomycetia</taxon>
        <taxon>Planctomycetales</taxon>
        <taxon>Planctomycetaceae</taxon>
        <taxon>Symmachiella</taxon>
    </lineage>
</organism>
<dbReference type="Proteomes" id="UP000319383">
    <property type="component" value="Chromosome"/>
</dbReference>
<keyword evidence="1" id="KW-0812">Transmembrane</keyword>
<keyword evidence="1" id="KW-1133">Transmembrane helix</keyword>
<evidence type="ECO:0000313" key="3">
    <source>
        <dbReference type="Proteomes" id="UP000319383"/>
    </source>
</evidence>
<accession>A0A517ZQZ4</accession>
<feature type="transmembrane region" description="Helical" evidence="1">
    <location>
        <begin position="90"/>
        <end position="110"/>
    </location>
</feature>
<reference evidence="2 3" key="1">
    <citation type="submission" date="2019-02" db="EMBL/GenBank/DDBJ databases">
        <title>Deep-cultivation of Planctomycetes and their phenomic and genomic characterization uncovers novel biology.</title>
        <authorList>
            <person name="Wiegand S."/>
            <person name="Jogler M."/>
            <person name="Boedeker C."/>
            <person name="Pinto D."/>
            <person name="Vollmers J."/>
            <person name="Rivas-Marin E."/>
            <person name="Kohn T."/>
            <person name="Peeters S.H."/>
            <person name="Heuer A."/>
            <person name="Rast P."/>
            <person name="Oberbeckmann S."/>
            <person name="Bunk B."/>
            <person name="Jeske O."/>
            <person name="Meyerdierks A."/>
            <person name="Storesund J.E."/>
            <person name="Kallscheuer N."/>
            <person name="Luecker S."/>
            <person name="Lage O.M."/>
            <person name="Pohl T."/>
            <person name="Merkel B.J."/>
            <person name="Hornburger P."/>
            <person name="Mueller R.-W."/>
            <person name="Bruemmer F."/>
            <person name="Labrenz M."/>
            <person name="Spormann A.M."/>
            <person name="Op den Camp H."/>
            <person name="Overmann J."/>
            <person name="Amann R."/>
            <person name="Jetten M.S.M."/>
            <person name="Mascher T."/>
            <person name="Medema M.H."/>
            <person name="Devos D.P."/>
            <person name="Kaster A.-K."/>
            <person name="Ovreas L."/>
            <person name="Rohde M."/>
            <person name="Galperin M.Y."/>
            <person name="Jogler C."/>
        </authorList>
    </citation>
    <scope>NUCLEOTIDE SEQUENCE [LARGE SCALE GENOMIC DNA]</scope>
    <source>
        <strain evidence="2 3">Mal52</strain>
    </source>
</reference>